<feature type="region of interest" description="Disordered" evidence="1">
    <location>
        <begin position="148"/>
        <end position="177"/>
    </location>
</feature>
<feature type="compositionally biased region" description="Basic and acidic residues" evidence="1">
    <location>
        <begin position="165"/>
        <end position="177"/>
    </location>
</feature>
<evidence type="ECO:0000313" key="3">
    <source>
        <dbReference type="EMBL" id="PVH99151.1"/>
    </source>
</evidence>
<dbReference type="Proteomes" id="UP000244855">
    <property type="component" value="Unassembled WGS sequence"/>
</dbReference>
<dbReference type="EMBL" id="KZ805398">
    <property type="protein sequence ID" value="PVH99151.1"/>
    <property type="molecule type" value="Genomic_DNA"/>
</dbReference>
<dbReference type="Pfam" id="PF09747">
    <property type="entry name" value="CCD97-like_C"/>
    <property type="match status" value="2"/>
</dbReference>
<dbReference type="AlphaFoldDB" id="A0A2V1DMT4"/>
<dbReference type="OrthoDB" id="333176at2759"/>
<protein>
    <recommendedName>
        <fullName evidence="2">CCD97-like C-terminal domain-containing protein</fullName>
    </recommendedName>
</protein>
<dbReference type="InterPro" id="IPR040233">
    <property type="entry name" value="CCD97-like_C"/>
</dbReference>
<accession>A0A2V1DMT4</accession>
<reference evidence="3 4" key="1">
    <citation type="journal article" date="2018" name="Sci. Rep.">
        <title>Comparative genomics provides insights into the lifestyle and reveals functional heterogeneity of dark septate endophytic fungi.</title>
        <authorList>
            <person name="Knapp D.G."/>
            <person name="Nemeth J.B."/>
            <person name="Barry K."/>
            <person name="Hainaut M."/>
            <person name="Henrissat B."/>
            <person name="Johnson J."/>
            <person name="Kuo A."/>
            <person name="Lim J.H.P."/>
            <person name="Lipzen A."/>
            <person name="Nolan M."/>
            <person name="Ohm R.A."/>
            <person name="Tamas L."/>
            <person name="Grigoriev I.V."/>
            <person name="Spatafora J.W."/>
            <person name="Nagy L.G."/>
            <person name="Kovacs G.M."/>
        </authorList>
    </citation>
    <scope>NUCLEOTIDE SEQUENCE [LARGE SCALE GENOMIC DNA]</scope>
    <source>
        <strain evidence="3 4">DSE2036</strain>
    </source>
</reference>
<evidence type="ECO:0000313" key="4">
    <source>
        <dbReference type="Proteomes" id="UP000244855"/>
    </source>
</evidence>
<dbReference type="PANTHER" id="PTHR31840">
    <property type="entry name" value="COILED-COIL DOMAIN-CONTAINING PROTEIN 97"/>
    <property type="match status" value="1"/>
</dbReference>
<dbReference type="PANTHER" id="PTHR31840:SF1">
    <property type="entry name" value="COILED-COIL DOMAIN-CONTAINING PROTEIN 97"/>
    <property type="match status" value="1"/>
</dbReference>
<dbReference type="STRING" id="97972.A0A2V1DMT4"/>
<evidence type="ECO:0000259" key="2">
    <source>
        <dbReference type="Pfam" id="PF09747"/>
    </source>
</evidence>
<dbReference type="InterPro" id="IPR018613">
    <property type="entry name" value="Ccdc97-like"/>
</dbReference>
<feature type="domain" description="CCD97-like C-terminal" evidence="2">
    <location>
        <begin position="174"/>
        <end position="227"/>
    </location>
</feature>
<feature type="region of interest" description="Disordered" evidence="1">
    <location>
        <begin position="226"/>
        <end position="252"/>
    </location>
</feature>
<name>A0A2V1DMT4_9PLEO</name>
<organism evidence="3 4">
    <name type="scientific">Periconia macrospinosa</name>
    <dbReference type="NCBI Taxonomy" id="97972"/>
    <lineage>
        <taxon>Eukaryota</taxon>
        <taxon>Fungi</taxon>
        <taxon>Dikarya</taxon>
        <taxon>Ascomycota</taxon>
        <taxon>Pezizomycotina</taxon>
        <taxon>Dothideomycetes</taxon>
        <taxon>Pleosporomycetidae</taxon>
        <taxon>Pleosporales</taxon>
        <taxon>Massarineae</taxon>
        <taxon>Periconiaceae</taxon>
        <taxon>Periconia</taxon>
    </lineage>
</organism>
<evidence type="ECO:0000256" key="1">
    <source>
        <dbReference type="SAM" id="MobiDB-lite"/>
    </source>
</evidence>
<proteinExistence type="predicted"/>
<sequence length="252" mass="28979">MPFLKSSPDMLTLAVRTVHMEANSPATEDTRCITPNNPNRGADLVEETNDSTVQDLVMLEDAGVARSHAEERSRWLKAKNRRKRYLEVHPDYFDDSSLELADPLLYDRLIRRFQTTGEREAEGLRKGFAGDLTAQLWRAEAKKHALSHPDPHSLFSYTRGPGGEIRAEDKDEVPMTKEEGREWWVDEMTQRFLRGDDMDFDYSKVDTNDEYNDPEEERDIQDAYFDSMDSDFDSDGEGKEKVLTGETGIQDF</sequence>
<gene>
    <name evidence="3" type="ORF">DM02DRAFT_615259</name>
</gene>
<feature type="domain" description="CCD97-like C-terminal" evidence="2">
    <location>
        <begin position="80"/>
        <end position="146"/>
    </location>
</feature>
<keyword evidence="4" id="KW-1185">Reference proteome</keyword>